<dbReference type="EMBL" id="QLNT01000002">
    <property type="protein sequence ID" value="KAF3076729.1"/>
    <property type="molecule type" value="Genomic_DNA"/>
</dbReference>
<evidence type="ECO:0000313" key="1">
    <source>
        <dbReference type="EMBL" id="KAF3076729.1"/>
    </source>
</evidence>
<dbReference type="Proteomes" id="UP000801864">
    <property type="component" value="Unassembled WGS sequence"/>
</dbReference>
<protein>
    <recommendedName>
        <fullName evidence="3">F-box domain-containing protein</fullName>
    </recommendedName>
</protein>
<name>A0A9P4XNK1_9HYPO</name>
<sequence>MEGVTPVDGSPSCSHIESLPWLIRYNVMVRLDLSDLNALARASPILYRQVKQDRPRILYGELKTMLGNTLVDAYAVYQTSRPPFTTVIRNTEVVQPFLESYANKLQTEKAGPSLGDLSEEAIVAMWTFQTTIVAPIVEVFARWTLGNISNLVETQDYEVSWPPDGDGPHASHLEIELSATERMRILRGMYRFQLYCHLFGARCRGKPRFGYPYVELIDVIGLVHDLFEPWEFEEFVCVQWYARMKWEHICTTFGDEINETSPLFEEVSPPPPWGKRLSASGVVGHVISGTASRGLRPLHAILFVGGDHAHRIKLMHEVLAWPTEEYIDFSRVSPYWQFSHRKTNRSERDWKEFRREPLPFNGDGESDQSNLRPPAAWVMLWEGKYSNIRFFDNDLLVWGYVMWDRDRIDSTGAEKITFSRRLEPLPLGNLDYSSSEEEEEEDDYIEPYYYSDELEDDESASLETGS</sequence>
<accession>A0A9P4XNK1</accession>
<comment type="caution">
    <text evidence="1">The sequence shown here is derived from an EMBL/GenBank/DDBJ whole genome shotgun (WGS) entry which is preliminary data.</text>
</comment>
<evidence type="ECO:0000313" key="2">
    <source>
        <dbReference type="Proteomes" id="UP000801864"/>
    </source>
</evidence>
<evidence type="ECO:0008006" key="3">
    <source>
        <dbReference type="Google" id="ProtNLM"/>
    </source>
</evidence>
<keyword evidence="2" id="KW-1185">Reference proteome</keyword>
<dbReference type="AlphaFoldDB" id="A0A9P4XNK1"/>
<organism evidence="1 2">
    <name type="scientific">Trichoderma lentiforme</name>
    <dbReference type="NCBI Taxonomy" id="1567552"/>
    <lineage>
        <taxon>Eukaryota</taxon>
        <taxon>Fungi</taxon>
        <taxon>Dikarya</taxon>
        <taxon>Ascomycota</taxon>
        <taxon>Pezizomycotina</taxon>
        <taxon>Sordariomycetes</taxon>
        <taxon>Hypocreomycetidae</taxon>
        <taxon>Hypocreales</taxon>
        <taxon>Hypocreaceae</taxon>
        <taxon>Trichoderma</taxon>
    </lineage>
</organism>
<proteinExistence type="predicted"/>
<gene>
    <name evidence="1" type="ORF">CFAM422_001364</name>
</gene>
<reference evidence="1 2" key="1">
    <citation type="submission" date="2018-06" db="EMBL/GenBank/DDBJ databases">
        <title>Genome analysis of cellulolytic fungus Trichoderma lentiforme CFAM-422.</title>
        <authorList>
            <person name="Steindorff A.S."/>
            <person name="Formighieri E.F."/>
            <person name="Midorikawa G.E.O."/>
            <person name="Tamietti M.S."/>
            <person name="Ramos E.Z."/>
            <person name="Silva A.S."/>
            <person name="Bon E.P.S."/>
            <person name="Mendes T.D."/>
            <person name="Damaso M.C.T."/>
            <person name="Favaro L.C.L."/>
        </authorList>
    </citation>
    <scope>NUCLEOTIDE SEQUENCE [LARGE SCALE GENOMIC DNA]</scope>
    <source>
        <strain evidence="1 2">CFAM-422</strain>
    </source>
</reference>